<evidence type="ECO:0000313" key="6">
    <source>
        <dbReference type="Proteomes" id="UP000663829"/>
    </source>
</evidence>
<dbReference type="EMBL" id="CAJOBC010027391">
    <property type="protein sequence ID" value="CAF4074502.1"/>
    <property type="molecule type" value="Genomic_DNA"/>
</dbReference>
<sequence>MTSSDYFDKKCNDFENAATYNYARSVLDVKQQQEQASPNASSPTLRPVANPAAESNGPTETANLKNVIGSITDKYSHMEVKMNLIEKQQAKVI</sequence>
<evidence type="ECO:0000313" key="4">
    <source>
        <dbReference type="EMBL" id="CAF3791595.1"/>
    </source>
</evidence>
<dbReference type="EMBL" id="CAJNOQ010011572">
    <property type="protein sequence ID" value="CAF1279937.1"/>
    <property type="molecule type" value="Genomic_DNA"/>
</dbReference>
<dbReference type="Proteomes" id="UP000677228">
    <property type="component" value="Unassembled WGS sequence"/>
</dbReference>
<keyword evidence="6" id="KW-1185">Reference proteome</keyword>
<name>A0A815BYX8_9BILA</name>
<evidence type="ECO:0000313" key="2">
    <source>
        <dbReference type="EMBL" id="CAF1023082.1"/>
    </source>
</evidence>
<organism evidence="3 6">
    <name type="scientific">Didymodactylos carnosus</name>
    <dbReference type="NCBI Taxonomy" id="1234261"/>
    <lineage>
        <taxon>Eukaryota</taxon>
        <taxon>Metazoa</taxon>
        <taxon>Spiralia</taxon>
        <taxon>Gnathifera</taxon>
        <taxon>Rotifera</taxon>
        <taxon>Eurotatoria</taxon>
        <taxon>Bdelloidea</taxon>
        <taxon>Philodinida</taxon>
        <taxon>Philodinidae</taxon>
        <taxon>Didymodactylos</taxon>
    </lineage>
</organism>
<gene>
    <name evidence="3" type="ORF">GPM918_LOCUS27507</name>
    <name evidence="2" type="ORF">OVA965_LOCUS15602</name>
    <name evidence="5" type="ORF">SRO942_LOCUS27839</name>
    <name evidence="4" type="ORF">TMI583_LOCUS15610</name>
</gene>
<dbReference type="Proteomes" id="UP000681722">
    <property type="component" value="Unassembled WGS sequence"/>
</dbReference>
<dbReference type="EMBL" id="CAJOBA010007070">
    <property type="protein sequence ID" value="CAF3791595.1"/>
    <property type="molecule type" value="Genomic_DNA"/>
</dbReference>
<dbReference type="Proteomes" id="UP000682733">
    <property type="component" value="Unassembled WGS sequence"/>
</dbReference>
<accession>A0A815BYX8</accession>
<protein>
    <submittedName>
        <fullName evidence="3">Uncharacterized protein</fullName>
    </submittedName>
</protein>
<evidence type="ECO:0000313" key="3">
    <source>
        <dbReference type="EMBL" id="CAF1279937.1"/>
    </source>
</evidence>
<feature type="compositionally biased region" description="Polar residues" evidence="1">
    <location>
        <begin position="30"/>
        <end position="44"/>
    </location>
</feature>
<dbReference type="AlphaFoldDB" id="A0A815BYX8"/>
<reference evidence="3" key="1">
    <citation type="submission" date="2021-02" db="EMBL/GenBank/DDBJ databases">
        <authorList>
            <person name="Nowell W R."/>
        </authorList>
    </citation>
    <scope>NUCLEOTIDE SEQUENCE</scope>
</reference>
<feature type="region of interest" description="Disordered" evidence="1">
    <location>
        <begin position="30"/>
        <end position="62"/>
    </location>
</feature>
<dbReference type="EMBL" id="CAJNOK010007060">
    <property type="protein sequence ID" value="CAF1023082.1"/>
    <property type="molecule type" value="Genomic_DNA"/>
</dbReference>
<proteinExistence type="predicted"/>
<dbReference type="Proteomes" id="UP000663829">
    <property type="component" value="Unassembled WGS sequence"/>
</dbReference>
<evidence type="ECO:0000256" key="1">
    <source>
        <dbReference type="SAM" id="MobiDB-lite"/>
    </source>
</evidence>
<comment type="caution">
    <text evidence="3">The sequence shown here is derived from an EMBL/GenBank/DDBJ whole genome shotgun (WGS) entry which is preliminary data.</text>
</comment>
<evidence type="ECO:0000313" key="5">
    <source>
        <dbReference type="EMBL" id="CAF4074502.1"/>
    </source>
</evidence>